<dbReference type="NCBIfam" id="NF007161">
    <property type="entry name" value="PRK09599.1"/>
    <property type="match status" value="1"/>
</dbReference>
<dbReference type="Pfam" id="PF03446">
    <property type="entry name" value="NAD_binding_2"/>
    <property type="match status" value="1"/>
</dbReference>
<dbReference type="AlphaFoldDB" id="A0A450TY83"/>
<comment type="pathway">
    <text evidence="1">Carbohydrate degradation; pentose phosphate pathway.</text>
</comment>
<protein>
    <submittedName>
        <fullName evidence="6">6-phosphogluconate dehydrogenase (Decarboxylating)</fullName>
    </submittedName>
</protein>
<evidence type="ECO:0000313" key="6">
    <source>
        <dbReference type="EMBL" id="VFJ74571.1"/>
    </source>
</evidence>
<comment type="similarity">
    <text evidence="2">Belongs to the 6-phosphogluconate dehydrogenase family.</text>
</comment>
<evidence type="ECO:0000256" key="1">
    <source>
        <dbReference type="ARBA" id="ARBA00004959"/>
    </source>
</evidence>
<dbReference type="GO" id="GO:0016054">
    <property type="term" value="P:organic acid catabolic process"/>
    <property type="evidence" value="ECO:0007669"/>
    <property type="project" value="UniProtKB-ARBA"/>
</dbReference>
<dbReference type="SUPFAM" id="SSF48179">
    <property type="entry name" value="6-phosphogluconate dehydrogenase C-terminal domain-like"/>
    <property type="match status" value="1"/>
</dbReference>
<dbReference type="SUPFAM" id="SSF51735">
    <property type="entry name" value="NAD(P)-binding Rossmann-fold domains"/>
    <property type="match status" value="1"/>
</dbReference>
<evidence type="ECO:0000259" key="5">
    <source>
        <dbReference type="SMART" id="SM01350"/>
    </source>
</evidence>
<gene>
    <name evidence="6" type="ORF">BECKFW1821C_GA0114237_10641</name>
</gene>
<accession>A0A450TY83</accession>
<sequence>MSAEEIGFIGLGRMGKNMVSRMLASKKITVHAWDRSDEVVEELEQKGAIGATSVEDLVEQLRGRPKVLWMMLPAGEATEVTFQALLGLLEKDDIIIDGANSNWRESVRRHEAASLKGIDTLDVGVSGGIVAADTGYPMMIGGDEKIYKHCLPIFESFGIPGGFDLVGDHGSGHYVKMVHNAIEYGMMQAMSEGFDLLKNGSKKDLDLKKISRIWNEGTVISSFLMKMIMQAIEKNEKLDNISPWVDDSGEGKWSVSDAVANNVPFVANTYALNARFQSRDKDSYALKLLAAMRNEFGGHRIKESPGK</sequence>
<reference evidence="6" key="1">
    <citation type="submission" date="2019-02" db="EMBL/GenBank/DDBJ databases">
        <authorList>
            <person name="Gruber-Vodicka R. H."/>
            <person name="Seah K. B. B."/>
        </authorList>
    </citation>
    <scope>NUCLEOTIDE SEQUENCE</scope>
    <source>
        <strain evidence="6">BECK_BZ131</strain>
    </source>
</reference>
<keyword evidence="4" id="KW-0311">Gluconate utilization</keyword>
<dbReference type="GO" id="GO:0004616">
    <property type="term" value="F:phosphogluconate dehydrogenase (decarboxylating) activity"/>
    <property type="evidence" value="ECO:0007669"/>
    <property type="project" value="InterPro"/>
</dbReference>
<dbReference type="PRINTS" id="PR00076">
    <property type="entry name" value="6PGDHDRGNASE"/>
</dbReference>
<dbReference type="GO" id="GO:0006098">
    <property type="term" value="P:pentose-phosphate shunt"/>
    <property type="evidence" value="ECO:0007669"/>
    <property type="project" value="UniProtKB-UniPathway"/>
</dbReference>
<evidence type="ECO:0000256" key="2">
    <source>
        <dbReference type="ARBA" id="ARBA00008419"/>
    </source>
</evidence>
<feature type="domain" description="6-phosphogluconate dehydrogenase C-terminal" evidence="5">
    <location>
        <begin position="172"/>
        <end position="304"/>
    </location>
</feature>
<dbReference type="Gene3D" id="1.10.1040.10">
    <property type="entry name" value="N-(1-d-carboxylethyl)-l-norvaline Dehydrogenase, domain 2"/>
    <property type="match status" value="1"/>
</dbReference>
<dbReference type="NCBIfam" id="TIGR00872">
    <property type="entry name" value="gnd_rel"/>
    <property type="match status" value="1"/>
</dbReference>
<dbReference type="SMART" id="SM01350">
    <property type="entry name" value="6PGD"/>
    <property type="match status" value="1"/>
</dbReference>
<keyword evidence="3" id="KW-0560">Oxidoreductase</keyword>
<dbReference type="InterPro" id="IPR006114">
    <property type="entry name" value="6PGDH_C"/>
</dbReference>
<organism evidence="6">
    <name type="scientific">Candidatus Kentrum sp. FW</name>
    <dbReference type="NCBI Taxonomy" id="2126338"/>
    <lineage>
        <taxon>Bacteria</taxon>
        <taxon>Pseudomonadati</taxon>
        <taxon>Pseudomonadota</taxon>
        <taxon>Gammaproteobacteria</taxon>
        <taxon>Candidatus Kentrum</taxon>
    </lineage>
</organism>
<dbReference type="GO" id="GO:0050661">
    <property type="term" value="F:NADP binding"/>
    <property type="evidence" value="ECO:0007669"/>
    <property type="project" value="InterPro"/>
</dbReference>
<proteinExistence type="inferred from homology"/>
<evidence type="ECO:0000256" key="4">
    <source>
        <dbReference type="ARBA" id="ARBA00023064"/>
    </source>
</evidence>
<dbReference type="Gene3D" id="3.40.50.720">
    <property type="entry name" value="NAD(P)-binding Rossmann-like Domain"/>
    <property type="match status" value="1"/>
</dbReference>
<dbReference type="InterPro" id="IPR036291">
    <property type="entry name" value="NAD(P)-bd_dom_sf"/>
</dbReference>
<dbReference type="InterPro" id="IPR004849">
    <property type="entry name" value="6DGDH_YqeC"/>
</dbReference>
<dbReference type="EMBL" id="CAADFE010000064">
    <property type="protein sequence ID" value="VFJ74571.1"/>
    <property type="molecule type" value="Genomic_DNA"/>
</dbReference>
<dbReference type="InterPro" id="IPR013328">
    <property type="entry name" value="6PGD_dom2"/>
</dbReference>
<dbReference type="InterPro" id="IPR006115">
    <property type="entry name" value="6PGDH_NADP-bd"/>
</dbReference>
<dbReference type="InterPro" id="IPR002204">
    <property type="entry name" value="3-OH-isobutyrate_DH-rel_CS"/>
</dbReference>
<dbReference type="GO" id="GO:0019521">
    <property type="term" value="P:D-gluconate metabolic process"/>
    <property type="evidence" value="ECO:0007669"/>
    <property type="project" value="UniProtKB-KW"/>
</dbReference>
<dbReference type="InterPro" id="IPR008927">
    <property type="entry name" value="6-PGluconate_DH-like_C_sf"/>
</dbReference>
<dbReference type="UniPathway" id="UPA00115"/>
<dbReference type="Pfam" id="PF00393">
    <property type="entry name" value="6PGD"/>
    <property type="match status" value="1"/>
</dbReference>
<dbReference type="PROSITE" id="PS00895">
    <property type="entry name" value="3_HYDROXYISOBUT_DH"/>
    <property type="match status" value="1"/>
</dbReference>
<evidence type="ECO:0000256" key="3">
    <source>
        <dbReference type="ARBA" id="ARBA00023002"/>
    </source>
</evidence>
<name>A0A450TY83_9GAMM</name>
<dbReference type="PANTHER" id="PTHR11811">
    <property type="entry name" value="6-PHOSPHOGLUCONATE DEHYDROGENASE"/>
    <property type="match status" value="1"/>
</dbReference>
<dbReference type="InterPro" id="IPR006183">
    <property type="entry name" value="Pgluconate_DH"/>
</dbReference>